<accession>A0A0F9WLL3</accession>
<sequence>MDEGICTKGFFKKFCRVTIINKKEYLQYMKRCNNTVRHKKHVLSNAFFVPYNKYLLSRFYCHINVKGCPSIKSIKYIFKHIYKDYDCAGVELTNKNEHSQFINSRYVSAPGGMWRLLENKMSDKSHD</sequence>
<evidence type="ECO:0000313" key="1">
    <source>
        <dbReference type="EMBL" id="KKO73968.1"/>
    </source>
</evidence>
<dbReference type="OrthoDB" id="2194345at2759"/>
<dbReference type="PANTHER" id="PTHR10492">
    <property type="match status" value="1"/>
</dbReference>
<evidence type="ECO:0000313" key="2">
    <source>
        <dbReference type="Proteomes" id="UP000034350"/>
    </source>
</evidence>
<dbReference type="Proteomes" id="UP000034350">
    <property type="component" value="Unassembled WGS sequence"/>
</dbReference>
<dbReference type="PANTHER" id="PTHR10492:SF57">
    <property type="entry name" value="ATP-DEPENDENT DNA HELICASE"/>
    <property type="match status" value="1"/>
</dbReference>
<dbReference type="GeneID" id="36319041"/>
<organism evidence="1 2">
    <name type="scientific">Vairimorpha ceranae</name>
    <dbReference type="NCBI Taxonomy" id="40302"/>
    <lineage>
        <taxon>Eukaryota</taxon>
        <taxon>Fungi</taxon>
        <taxon>Fungi incertae sedis</taxon>
        <taxon>Microsporidia</taxon>
        <taxon>Nosematidae</taxon>
        <taxon>Vairimorpha</taxon>
    </lineage>
</organism>
<gene>
    <name evidence="1" type="ORF">AAJ76_1550003057</name>
</gene>
<keyword evidence="2" id="KW-1185">Reference proteome</keyword>
<dbReference type="VEuPathDB" id="MicrosporidiaDB:AAJ76_1550003057"/>
<reference evidence="1 2" key="1">
    <citation type="journal article" date="2015" name="Environ. Microbiol.">
        <title>Genome analyses suggest the presence of polyploidy and recent human-driven expansions in eight global populations of the honeybee pathogen Nosema ceranae.</title>
        <authorList>
            <person name="Pelin A."/>
            <person name="Selman M."/>
            <person name="Aris-Brosou S."/>
            <person name="Farinelli L."/>
            <person name="Corradi N."/>
        </authorList>
    </citation>
    <scope>NUCLEOTIDE SEQUENCE [LARGE SCALE GENOMIC DNA]</scope>
    <source>
        <strain evidence="1 2">PA08 1199</strain>
    </source>
</reference>
<dbReference type="RefSeq" id="XP_024329710.1">
    <property type="nucleotide sequence ID" value="XM_024474133.1"/>
</dbReference>
<dbReference type="VEuPathDB" id="MicrosporidiaDB:NCER_101731"/>
<protein>
    <submittedName>
        <fullName evidence="1">Uncharacterized protein</fullName>
    </submittedName>
</protein>
<dbReference type="EMBL" id="JPQZ01000155">
    <property type="protein sequence ID" value="KKO73968.1"/>
    <property type="molecule type" value="Genomic_DNA"/>
</dbReference>
<comment type="caution">
    <text evidence="1">The sequence shown here is derived from an EMBL/GenBank/DDBJ whole genome shotgun (WGS) entry which is preliminary data.</text>
</comment>
<name>A0A0F9WLL3_9MICR</name>
<proteinExistence type="predicted"/>
<dbReference type="AlphaFoldDB" id="A0A0F9WLL3"/>